<dbReference type="Gene3D" id="3.90.25.10">
    <property type="entry name" value="UDP-galactose 4-epimerase, domain 1"/>
    <property type="match status" value="1"/>
</dbReference>
<evidence type="ECO:0000256" key="2">
    <source>
        <dbReference type="ARBA" id="ARBA00023002"/>
    </source>
</evidence>
<dbReference type="Pfam" id="PF05368">
    <property type="entry name" value="NmrA"/>
    <property type="match status" value="1"/>
</dbReference>
<evidence type="ECO:0000256" key="1">
    <source>
        <dbReference type="ARBA" id="ARBA00022857"/>
    </source>
</evidence>
<dbReference type="InterPro" id="IPR045312">
    <property type="entry name" value="PCBER-like"/>
</dbReference>
<dbReference type="InterPro" id="IPR036291">
    <property type="entry name" value="NAD(P)-bd_dom_sf"/>
</dbReference>
<dbReference type="CDD" id="cd05259">
    <property type="entry name" value="PCBER_SDR_a"/>
    <property type="match status" value="1"/>
</dbReference>
<sequence>MGAIKNVALVGASGSLGTPVLNALVKSGSFNVTVLKRPSSTATFPASVDVRTADLSSKDSVVAALKGQDAVVSTVGIEALPAQDILVEAAVAAGVKRFLPSDFGSNISIPKTAALPIFKSKVAIHEKLREASAATPTFTYTLVCSGAFLDWGLEHNFLLNWEETKPKLFDGGKNIFSATSLDSIGQAVVGVLSHPDETKNRFVQIKDIDISQSQLLDIAKKVDPAKEWHDPIHIDTADLERSSNESLAKGQISMPVMVGYIFRAIFGPAEYGSHFQTTDNELLGLGGKDEADVEAILRKLMLGRSSVEAQGEKWLT</sequence>
<keyword evidence="2" id="KW-0560">Oxidoreductase</keyword>
<evidence type="ECO:0000313" key="4">
    <source>
        <dbReference type="EMBL" id="MDI1492855.1"/>
    </source>
</evidence>
<evidence type="ECO:0000313" key="5">
    <source>
        <dbReference type="Proteomes" id="UP001161017"/>
    </source>
</evidence>
<evidence type="ECO:0000259" key="3">
    <source>
        <dbReference type="Pfam" id="PF05368"/>
    </source>
</evidence>
<dbReference type="GO" id="GO:0016491">
    <property type="term" value="F:oxidoreductase activity"/>
    <property type="evidence" value="ECO:0007669"/>
    <property type="project" value="UniProtKB-KW"/>
</dbReference>
<comment type="caution">
    <text evidence="4">The sequence shown here is derived from an EMBL/GenBank/DDBJ whole genome shotgun (WGS) entry which is preliminary data.</text>
</comment>
<gene>
    <name evidence="4" type="ORF">OHK93_004638</name>
</gene>
<dbReference type="InterPro" id="IPR051609">
    <property type="entry name" value="NmrA/Isoflavone_reductase-like"/>
</dbReference>
<dbReference type="Gene3D" id="3.40.50.720">
    <property type="entry name" value="NAD(P)-binding Rossmann-like Domain"/>
    <property type="match status" value="1"/>
</dbReference>
<dbReference type="EMBL" id="JAPUFD010000021">
    <property type="protein sequence ID" value="MDI1492855.1"/>
    <property type="molecule type" value="Genomic_DNA"/>
</dbReference>
<keyword evidence="1" id="KW-0521">NADP</keyword>
<dbReference type="Proteomes" id="UP001161017">
    <property type="component" value="Unassembled WGS sequence"/>
</dbReference>
<protein>
    <recommendedName>
        <fullName evidence="3">NmrA-like domain-containing protein</fullName>
    </recommendedName>
</protein>
<dbReference type="PANTHER" id="PTHR47706:SF1">
    <property type="entry name" value="CIPA-LIKE, PUTATIVE (AFU_ORTHOLOGUE AFUA_1G12460)-RELATED"/>
    <property type="match status" value="1"/>
</dbReference>
<feature type="domain" description="NmrA-like" evidence="3">
    <location>
        <begin position="5"/>
        <end position="222"/>
    </location>
</feature>
<dbReference type="AlphaFoldDB" id="A0AA43U0H8"/>
<name>A0AA43U0H8_9LECA</name>
<organism evidence="4 5">
    <name type="scientific">Ramalina farinacea</name>
    <dbReference type="NCBI Taxonomy" id="258253"/>
    <lineage>
        <taxon>Eukaryota</taxon>
        <taxon>Fungi</taxon>
        <taxon>Dikarya</taxon>
        <taxon>Ascomycota</taxon>
        <taxon>Pezizomycotina</taxon>
        <taxon>Lecanoromycetes</taxon>
        <taxon>OSLEUM clade</taxon>
        <taxon>Lecanoromycetidae</taxon>
        <taxon>Lecanorales</taxon>
        <taxon>Lecanorineae</taxon>
        <taxon>Ramalinaceae</taxon>
        <taxon>Ramalina</taxon>
    </lineage>
</organism>
<dbReference type="SUPFAM" id="SSF51735">
    <property type="entry name" value="NAD(P)-binding Rossmann-fold domains"/>
    <property type="match status" value="1"/>
</dbReference>
<keyword evidence="5" id="KW-1185">Reference proteome</keyword>
<accession>A0AA43U0H8</accession>
<dbReference type="InterPro" id="IPR008030">
    <property type="entry name" value="NmrA-like"/>
</dbReference>
<reference evidence="4" key="1">
    <citation type="journal article" date="2023" name="Genome Biol. Evol.">
        <title>First Whole Genome Sequence and Flow Cytometry Genome Size Data for the Lichen-Forming Fungus Ramalina farinacea (Ascomycota).</title>
        <authorList>
            <person name="Llewellyn T."/>
            <person name="Mian S."/>
            <person name="Hill R."/>
            <person name="Leitch I.J."/>
            <person name="Gaya E."/>
        </authorList>
    </citation>
    <scope>NUCLEOTIDE SEQUENCE</scope>
    <source>
        <strain evidence="4">LIQ254RAFAR</strain>
    </source>
</reference>
<proteinExistence type="predicted"/>
<dbReference type="PANTHER" id="PTHR47706">
    <property type="entry name" value="NMRA-LIKE FAMILY PROTEIN"/>
    <property type="match status" value="1"/>
</dbReference>